<keyword evidence="3" id="KW-1185">Reference proteome</keyword>
<dbReference type="InterPro" id="IPR011009">
    <property type="entry name" value="Kinase-like_dom_sf"/>
</dbReference>
<sequence>MSINQTEATRLARICLPKILAHSNSNTGSDDDVPSTFLSDDAVSFKSLCRLWAGMGYIYQVTIAMPSSSPPSNNSKSKHKTSHNNFIIKHIVIPSPPNSRRSIGDERKAYSYWIEANFYQTLAPTLIEKYDLDIPIPYHIELDGEFDNGDDANSDNEVVEKDQTITICMSLLDGSPSSNRYNTNHIHATLSWLATLHAATWGSRVDDYVQTKAVQPIGSYWHLDTRPDEHESMSRRGWEGRLKLAARAIHERLRRDKMQCCIHGDAKDANMLFQKVDGGGVSVCMYDFQYCGKAPPSVDLAYYFCVAVGDINTDYIQYYHQQLICILQNDGIQSLPTLNELEESLSMALCDFQRFMCGWGQWGSDISGKVIKVLDRLDGGRMLNSEDDYREAVRREYG</sequence>
<reference evidence="2 3" key="1">
    <citation type="submission" date="2024-10" db="EMBL/GenBank/DDBJ databases">
        <title>Updated reference genomes for cyclostephanoid diatoms.</title>
        <authorList>
            <person name="Roberts W.R."/>
            <person name="Alverson A.J."/>
        </authorList>
    </citation>
    <scope>NUCLEOTIDE SEQUENCE [LARGE SCALE GENOMIC DNA]</scope>
    <source>
        <strain evidence="2 3">AJA232-27</strain>
    </source>
</reference>
<feature type="domain" description="Aminoglycoside phosphotransferase" evidence="1">
    <location>
        <begin position="236"/>
        <end position="304"/>
    </location>
</feature>
<dbReference type="AlphaFoldDB" id="A0ABD3M962"/>
<dbReference type="InterPro" id="IPR002575">
    <property type="entry name" value="Aminoglycoside_PTrfase"/>
</dbReference>
<accession>A0ABD3M962</accession>
<proteinExistence type="predicted"/>
<dbReference type="Gene3D" id="3.90.1200.10">
    <property type="match status" value="1"/>
</dbReference>
<organism evidence="2 3">
    <name type="scientific">Discostella pseudostelligera</name>
    <dbReference type="NCBI Taxonomy" id="259834"/>
    <lineage>
        <taxon>Eukaryota</taxon>
        <taxon>Sar</taxon>
        <taxon>Stramenopiles</taxon>
        <taxon>Ochrophyta</taxon>
        <taxon>Bacillariophyta</taxon>
        <taxon>Coscinodiscophyceae</taxon>
        <taxon>Thalassiosirophycidae</taxon>
        <taxon>Stephanodiscales</taxon>
        <taxon>Stephanodiscaceae</taxon>
        <taxon>Discostella</taxon>
    </lineage>
</organism>
<evidence type="ECO:0000313" key="2">
    <source>
        <dbReference type="EMBL" id="KAL3760630.1"/>
    </source>
</evidence>
<comment type="caution">
    <text evidence="2">The sequence shown here is derived from an EMBL/GenBank/DDBJ whole genome shotgun (WGS) entry which is preliminary data.</text>
</comment>
<dbReference type="PANTHER" id="PTHR11012:SF30">
    <property type="entry name" value="PROTEIN KINASE-LIKE DOMAIN-CONTAINING"/>
    <property type="match status" value="1"/>
</dbReference>
<name>A0ABD3M962_9STRA</name>
<evidence type="ECO:0000313" key="3">
    <source>
        <dbReference type="Proteomes" id="UP001530293"/>
    </source>
</evidence>
<dbReference type="Proteomes" id="UP001530293">
    <property type="component" value="Unassembled WGS sequence"/>
</dbReference>
<dbReference type="PANTHER" id="PTHR11012">
    <property type="entry name" value="PROTEIN KINASE-LIKE DOMAIN-CONTAINING"/>
    <property type="match status" value="1"/>
</dbReference>
<evidence type="ECO:0000259" key="1">
    <source>
        <dbReference type="Pfam" id="PF01636"/>
    </source>
</evidence>
<dbReference type="SUPFAM" id="SSF56112">
    <property type="entry name" value="Protein kinase-like (PK-like)"/>
    <property type="match status" value="1"/>
</dbReference>
<dbReference type="EMBL" id="JALLBG020000178">
    <property type="protein sequence ID" value="KAL3760630.1"/>
    <property type="molecule type" value="Genomic_DNA"/>
</dbReference>
<gene>
    <name evidence="2" type="ORF">ACHAWU_002452</name>
</gene>
<dbReference type="Pfam" id="PF01636">
    <property type="entry name" value="APH"/>
    <property type="match status" value="1"/>
</dbReference>
<protein>
    <recommendedName>
        <fullName evidence="1">Aminoglycoside phosphotransferase domain-containing protein</fullName>
    </recommendedName>
</protein>